<dbReference type="Proteomes" id="UP000076632">
    <property type="component" value="Unassembled WGS sequence"/>
</dbReference>
<feature type="compositionally biased region" description="Basic and acidic residues" evidence="1">
    <location>
        <begin position="252"/>
        <end position="271"/>
    </location>
</feature>
<evidence type="ECO:0000313" key="3">
    <source>
        <dbReference type="Proteomes" id="UP000076632"/>
    </source>
</evidence>
<dbReference type="AlphaFoldDB" id="A0A165G069"/>
<feature type="region of interest" description="Disordered" evidence="1">
    <location>
        <begin position="216"/>
        <end position="271"/>
    </location>
</feature>
<feature type="compositionally biased region" description="Basic and acidic residues" evidence="1">
    <location>
        <begin position="71"/>
        <end position="85"/>
    </location>
</feature>
<dbReference type="RefSeq" id="XP_018187142.1">
    <property type="nucleotide sequence ID" value="XM_018335634.1"/>
</dbReference>
<dbReference type="InParanoid" id="A0A165G069"/>
<evidence type="ECO:0000313" key="2">
    <source>
        <dbReference type="EMBL" id="KZF21587.1"/>
    </source>
</evidence>
<accession>A0A165G069</accession>
<reference evidence="2 3" key="1">
    <citation type="journal article" date="2016" name="Fungal Biol.">
        <title>The genome of Xylona heveae provides a window into fungal endophytism.</title>
        <authorList>
            <person name="Gazis R."/>
            <person name="Kuo A."/>
            <person name="Riley R."/>
            <person name="LaButti K."/>
            <person name="Lipzen A."/>
            <person name="Lin J."/>
            <person name="Amirebrahimi M."/>
            <person name="Hesse C.N."/>
            <person name="Spatafora J.W."/>
            <person name="Henrissat B."/>
            <person name="Hainaut M."/>
            <person name="Grigoriev I.V."/>
            <person name="Hibbett D.S."/>
        </authorList>
    </citation>
    <scope>NUCLEOTIDE SEQUENCE [LARGE SCALE GENOMIC DNA]</scope>
    <source>
        <strain evidence="2 3">TC161</strain>
    </source>
</reference>
<sequence length="271" mass="30455">MCLHVYTHFTCGCVGMTTVTCFKSQNELHVLFCDDYNCYREVRDGFCHYLHFPQYVPRPLAPATPMPDTHQTTEAELSRRHSPLDPLRYERLQRHSRVEAFRDGMAMAAIEEELRDIDRWELHNKTQAAERKHAVLENLEQVGALVEGEQMFGRRGQMGQTGQQNANTHEVGPSYPGRSPMAMQQQSGQVVGGALHGPQLGYQPPVPVMAQVPQMCGHASGGHPQREIRESQQGGHPGYNVSAESGRNIATEGKRLEENGYEQEKELGMET</sequence>
<gene>
    <name evidence="2" type="ORF">L228DRAFT_277866</name>
</gene>
<feature type="region of interest" description="Disordered" evidence="1">
    <location>
        <begin position="62"/>
        <end position="85"/>
    </location>
</feature>
<protein>
    <submittedName>
        <fullName evidence="2">Uncharacterized protein</fullName>
    </submittedName>
</protein>
<organism evidence="2 3">
    <name type="scientific">Xylona heveae (strain CBS 132557 / TC161)</name>
    <dbReference type="NCBI Taxonomy" id="1328760"/>
    <lineage>
        <taxon>Eukaryota</taxon>
        <taxon>Fungi</taxon>
        <taxon>Dikarya</taxon>
        <taxon>Ascomycota</taxon>
        <taxon>Pezizomycotina</taxon>
        <taxon>Xylonomycetes</taxon>
        <taxon>Xylonales</taxon>
        <taxon>Xylonaceae</taxon>
        <taxon>Xylona</taxon>
    </lineage>
</organism>
<dbReference type="EMBL" id="KV407460">
    <property type="protein sequence ID" value="KZF21587.1"/>
    <property type="molecule type" value="Genomic_DNA"/>
</dbReference>
<evidence type="ECO:0000256" key="1">
    <source>
        <dbReference type="SAM" id="MobiDB-lite"/>
    </source>
</evidence>
<dbReference type="GeneID" id="28900771"/>
<name>A0A165G069_XYLHT</name>
<proteinExistence type="predicted"/>
<keyword evidence="3" id="KW-1185">Reference proteome</keyword>